<comment type="caution">
    <text evidence="1">The sequence shown here is derived from an EMBL/GenBank/DDBJ whole genome shotgun (WGS) entry which is preliminary data.</text>
</comment>
<gene>
    <name evidence="1" type="ORF">BCR33DRAFT_850729</name>
</gene>
<organism evidence="1 2">
    <name type="scientific">Rhizoclosmatium globosum</name>
    <dbReference type="NCBI Taxonomy" id="329046"/>
    <lineage>
        <taxon>Eukaryota</taxon>
        <taxon>Fungi</taxon>
        <taxon>Fungi incertae sedis</taxon>
        <taxon>Chytridiomycota</taxon>
        <taxon>Chytridiomycota incertae sedis</taxon>
        <taxon>Chytridiomycetes</taxon>
        <taxon>Chytridiales</taxon>
        <taxon>Chytriomycetaceae</taxon>
        <taxon>Rhizoclosmatium</taxon>
    </lineage>
</organism>
<proteinExistence type="predicted"/>
<name>A0A1Y2CB59_9FUNG</name>
<dbReference type="AlphaFoldDB" id="A0A1Y2CB59"/>
<dbReference type="EMBL" id="MCGO01000023">
    <property type="protein sequence ID" value="ORY44084.1"/>
    <property type="molecule type" value="Genomic_DNA"/>
</dbReference>
<accession>A0A1Y2CB59</accession>
<dbReference type="Proteomes" id="UP000193642">
    <property type="component" value="Unassembled WGS sequence"/>
</dbReference>
<keyword evidence="2" id="KW-1185">Reference proteome</keyword>
<reference evidence="1 2" key="1">
    <citation type="submission" date="2016-07" db="EMBL/GenBank/DDBJ databases">
        <title>Pervasive Adenine N6-methylation of Active Genes in Fungi.</title>
        <authorList>
            <consortium name="DOE Joint Genome Institute"/>
            <person name="Mondo S.J."/>
            <person name="Dannebaum R.O."/>
            <person name="Kuo R.C."/>
            <person name="Labutti K."/>
            <person name="Haridas S."/>
            <person name="Kuo A."/>
            <person name="Salamov A."/>
            <person name="Ahrendt S.R."/>
            <person name="Lipzen A."/>
            <person name="Sullivan W."/>
            <person name="Andreopoulos W.B."/>
            <person name="Clum A."/>
            <person name="Lindquist E."/>
            <person name="Daum C."/>
            <person name="Ramamoorthy G.K."/>
            <person name="Gryganskyi A."/>
            <person name="Culley D."/>
            <person name="Magnuson J.K."/>
            <person name="James T.Y."/>
            <person name="O'Malley M.A."/>
            <person name="Stajich J.E."/>
            <person name="Spatafora J.W."/>
            <person name="Visel A."/>
            <person name="Grigoriev I.V."/>
        </authorList>
    </citation>
    <scope>NUCLEOTIDE SEQUENCE [LARGE SCALE GENOMIC DNA]</scope>
    <source>
        <strain evidence="1 2">JEL800</strain>
    </source>
</reference>
<sequence>MMTAESKDSLSSMSPLMKAYIDASAARSGFKLGKNYAGFTSIGGYKLLSILEWRLEKHDFLMSTEIAVASRVLQTLLTRPTSEIYGPPRSSIEESFGTLKVQQQSTKVKEFIERVSTKDTIIRLPVASLESKPLVARSSGPSSRKRKYSDYDLPARPVKRIRDDDSMSATAQKIEARLKLAPNPFQRSLASSLSKAFSRCALEIALREGLRFLRRNEAIIRRDYMDVFEDAFKQQNSAELLETSTVLKLEMLDFIGILKVMKAGLLKFSFLGDSVKISDVLGMTFYARNLDAHAPSGGLTDLQINHIMDSVLEFLDATGCNAAVWDEYDTLKVKVVEGIGET</sequence>
<protein>
    <submittedName>
        <fullName evidence="1">Uncharacterized protein</fullName>
    </submittedName>
</protein>
<dbReference type="OrthoDB" id="10311978at2759"/>
<evidence type="ECO:0000313" key="1">
    <source>
        <dbReference type="EMBL" id="ORY44084.1"/>
    </source>
</evidence>
<evidence type="ECO:0000313" key="2">
    <source>
        <dbReference type="Proteomes" id="UP000193642"/>
    </source>
</evidence>